<feature type="transmembrane region" description="Helical" evidence="11">
    <location>
        <begin position="77"/>
        <end position="100"/>
    </location>
</feature>
<dbReference type="Gene3D" id="1.20.1510.10">
    <property type="entry name" value="Cation efflux protein transmembrane domain"/>
    <property type="match status" value="1"/>
</dbReference>
<dbReference type="PANTHER" id="PTHR31937">
    <property type="entry name" value="TRANSMEMBRANE PROTEIN 163"/>
    <property type="match status" value="1"/>
</dbReference>
<evidence type="ECO:0000256" key="10">
    <source>
        <dbReference type="ARBA" id="ARBA00023329"/>
    </source>
</evidence>
<keyword evidence="4 11" id="KW-0812">Transmembrane</keyword>
<dbReference type="EMBL" id="BMAW01081402">
    <property type="protein sequence ID" value="GFU24311.1"/>
    <property type="molecule type" value="Genomic_DNA"/>
</dbReference>
<feature type="transmembrane region" description="Helical" evidence="11">
    <location>
        <begin position="144"/>
        <end position="166"/>
    </location>
</feature>
<feature type="transmembrane region" description="Helical" evidence="11">
    <location>
        <begin position="178"/>
        <end position="203"/>
    </location>
</feature>
<feature type="transmembrane region" description="Helical" evidence="11">
    <location>
        <begin position="112"/>
        <end position="138"/>
    </location>
</feature>
<evidence type="ECO:0000256" key="8">
    <source>
        <dbReference type="ARBA" id="ARBA00023018"/>
    </source>
</evidence>
<comment type="subcellular location">
    <subcellularLocation>
        <location evidence="2">Cytoplasmic vesicle</location>
        <location evidence="2">Secretory vesicle</location>
        <location evidence="2">Synaptic vesicle membrane</location>
        <topology evidence="2">Multi-pass membrane protein</topology>
    </subcellularLocation>
    <subcellularLocation>
        <location evidence="1">Early endosome membrane</location>
    </subcellularLocation>
</comment>
<evidence type="ECO:0000256" key="4">
    <source>
        <dbReference type="ARBA" id="ARBA00022692"/>
    </source>
</evidence>
<keyword evidence="7 11" id="KW-1133">Transmembrane helix</keyword>
<dbReference type="PANTHER" id="PTHR31937:SF2">
    <property type="entry name" value="TRANSMEMBRANE PROTEIN 163"/>
    <property type="match status" value="1"/>
</dbReference>
<comment type="caution">
    <text evidence="13">The sequence shown here is derived from an EMBL/GenBank/DDBJ whole genome shotgun (WGS) entry which is preliminary data.</text>
</comment>
<evidence type="ECO:0000256" key="5">
    <source>
        <dbReference type="ARBA" id="ARBA00022753"/>
    </source>
</evidence>
<keyword evidence="6" id="KW-0862">Zinc</keyword>
<keyword evidence="14" id="KW-1185">Reference proteome</keyword>
<dbReference type="GO" id="GO:0031901">
    <property type="term" value="C:early endosome membrane"/>
    <property type="evidence" value="ECO:0007669"/>
    <property type="project" value="UniProtKB-SubCell"/>
</dbReference>
<name>A0A8X6QIN7_NEPPI</name>
<feature type="domain" description="Cation efflux protein transmembrane" evidence="12">
    <location>
        <begin position="52"/>
        <end position="231"/>
    </location>
</feature>
<evidence type="ECO:0000256" key="6">
    <source>
        <dbReference type="ARBA" id="ARBA00022833"/>
    </source>
</evidence>
<dbReference type="InterPro" id="IPR027469">
    <property type="entry name" value="Cation_efflux_TMD_sf"/>
</dbReference>
<proteinExistence type="inferred from homology"/>
<dbReference type="InterPro" id="IPR026765">
    <property type="entry name" value="Tmem163"/>
</dbReference>
<dbReference type="OrthoDB" id="5980560at2759"/>
<evidence type="ECO:0000256" key="2">
    <source>
        <dbReference type="ARBA" id="ARBA00004644"/>
    </source>
</evidence>
<feature type="transmembrane region" description="Helical" evidence="11">
    <location>
        <begin position="209"/>
        <end position="229"/>
    </location>
</feature>
<comment type="similarity">
    <text evidence="3">Belongs to the TMEM163 family.</text>
</comment>
<keyword evidence="10" id="KW-0968">Cytoplasmic vesicle</keyword>
<dbReference type="AlphaFoldDB" id="A0A8X6QIN7"/>
<dbReference type="GO" id="GO:0030672">
    <property type="term" value="C:synaptic vesicle membrane"/>
    <property type="evidence" value="ECO:0007669"/>
    <property type="project" value="UniProtKB-SubCell"/>
</dbReference>
<sequence length="256" mass="28690">MGINEDFSNSESFIESWAKSIVREDIPLKLNDSLAERKRKEYLRIYVIGLCFASVILSLILCILAFIFASLRHSPATFAFAADCVLDLLSSLIVIWRYFGSPYRPSSRSREYKACISLGILFIVTGVGVIIEGIYFLYEKDVPKWYTILIILAAVGCCACFIIAFAKYILGKKLSSETLILDALNSFLSGLFALVIIISDVAYLKNKDIWYLDPLLSIVLSVGLIAFGFRTLCVHCRRGDLTPMIAKANRKTTNLH</sequence>
<keyword evidence="5" id="KW-0967">Endosome</keyword>
<evidence type="ECO:0000256" key="9">
    <source>
        <dbReference type="ARBA" id="ARBA00023136"/>
    </source>
</evidence>
<evidence type="ECO:0000313" key="14">
    <source>
        <dbReference type="Proteomes" id="UP000887013"/>
    </source>
</evidence>
<evidence type="ECO:0000259" key="12">
    <source>
        <dbReference type="Pfam" id="PF01545"/>
    </source>
</evidence>
<dbReference type="Pfam" id="PF01545">
    <property type="entry name" value="Cation_efflux"/>
    <property type="match status" value="1"/>
</dbReference>
<dbReference type="SUPFAM" id="SSF161111">
    <property type="entry name" value="Cation efflux protein transmembrane domain-like"/>
    <property type="match status" value="1"/>
</dbReference>
<dbReference type="InterPro" id="IPR058533">
    <property type="entry name" value="Cation_efflux_TM"/>
</dbReference>
<keyword evidence="8" id="KW-0770">Synapse</keyword>
<reference evidence="13" key="1">
    <citation type="submission" date="2020-08" db="EMBL/GenBank/DDBJ databases">
        <title>Multicomponent nature underlies the extraordinary mechanical properties of spider dragline silk.</title>
        <authorList>
            <person name="Kono N."/>
            <person name="Nakamura H."/>
            <person name="Mori M."/>
            <person name="Yoshida Y."/>
            <person name="Ohtoshi R."/>
            <person name="Malay A.D."/>
            <person name="Moran D.A.P."/>
            <person name="Tomita M."/>
            <person name="Numata K."/>
            <person name="Arakawa K."/>
        </authorList>
    </citation>
    <scope>NUCLEOTIDE SEQUENCE</scope>
</reference>
<feature type="transmembrane region" description="Helical" evidence="11">
    <location>
        <begin position="45"/>
        <end position="71"/>
    </location>
</feature>
<gene>
    <name evidence="13" type="primary">TMEM163</name>
    <name evidence="13" type="ORF">NPIL_441431</name>
</gene>
<protein>
    <submittedName>
        <fullName evidence="13">Transmembrane protein 163</fullName>
    </submittedName>
</protein>
<evidence type="ECO:0000313" key="13">
    <source>
        <dbReference type="EMBL" id="GFU24311.1"/>
    </source>
</evidence>
<evidence type="ECO:0000256" key="11">
    <source>
        <dbReference type="SAM" id="Phobius"/>
    </source>
</evidence>
<keyword evidence="9 11" id="KW-0472">Membrane</keyword>
<evidence type="ECO:0000256" key="7">
    <source>
        <dbReference type="ARBA" id="ARBA00022989"/>
    </source>
</evidence>
<accession>A0A8X6QIN7</accession>
<organism evidence="13 14">
    <name type="scientific">Nephila pilipes</name>
    <name type="common">Giant wood spider</name>
    <name type="synonym">Nephila maculata</name>
    <dbReference type="NCBI Taxonomy" id="299642"/>
    <lineage>
        <taxon>Eukaryota</taxon>
        <taxon>Metazoa</taxon>
        <taxon>Ecdysozoa</taxon>
        <taxon>Arthropoda</taxon>
        <taxon>Chelicerata</taxon>
        <taxon>Arachnida</taxon>
        <taxon>Araneae</taxon>
        <taxon>Araneomorphae</taxon>
        <taxon>Entelegynae</taxon>
        <taxon>Araneoidea</taxon>
        <taxon>Nephilidae</taxon>
        <taxon>Nephila</taxon>
    </lineage>
</organism>
<dbReference type="GO" id="GO:0008324">
    <property type="term" value="F:monoatomic cation transmembrane transporter activity"/>
    <property type="evidence" value="ECO:0007669"/>
    <property type="project" value="InterPro"/>
</dbReference>
<evidence type="ECO:0000256" key="1">
    <source>
        <dbReference type="ARBA" id="ARBA00004146"/>
    </source>
</evidence>
<evidence type="ECO:0000256" key="3">
    <source>
        <dbReference type="ARBA" id="ARBA00008731"/>
    </source>
</evidence>
<dbReference type="Proteomes" id="UP000887013">
    <property type="component" value="Unassembled WGS sequence"/>
</dbReference>